<protein>
    <submittedName>
        <fullName evidence="1">Uncharacterized protein</fullName>
    </submittedName>
</protein>
<proteinExistence type="predicted"/>
<accession>A0A2P2D7U1</accession>
<reference evidence="1 2" key="1">
    <citation type="submission" date="2018-02" db="EMBL/GenBank/DDBJ databases">
        <title>Novel Leptospira species isolated from soil and water in Japan.</title>
        <authorList>
            <person name="Nakao R."/>
            <person name="Masuzawa T."/>
        </authorList>
    </citation>
    <scope>NUCLEOTIDE SEQUENCE [LARGE SCALE GENOMIC DNA]</scope>
    <source>
        <strain evidence="1 2">E8</strain>
    </source>
</reference>
<comment type="caution">
    <text evidence="1">The sequence shown here is derived from an EMBL/GenBank/DDBJ whole genome shotgun (WGS) entry which is preliminary data.</text>
</comment>
<evidence type="ECO:0000313" key="2">
    <source>
        <dbReference type="Proteomes" id="UP000245076"/>
    </source>
</evidence>
<organism evidence="1 2">
    <name type="scientific">Leptospira johnsonii</name>
    <dbReference type="NCBI Taxonomy" id="1917820"/>
    <lineage>
        <taxon>Bacteria</taxon>
        <taxon>Pseudomonadati</taxon>
        <taxon>Spirochaetota</taxon>
        <taxon>Spirochaetia</taxon>
        <taxon>Leptospirales</taxon>
        <taxon>Leptospiraceae</taxon>
        <taxon>Leptospira</taxon>
    </lineage>
</organism>
<gene>
    <name evidence="1" type="ORF">LPTSP1_37080</name>
</gene>
<sequence length="431" mass="47151">MDLSTDSLLDLTKLRSGANSSISATGGVSILDVINYQISNGLCPWIIGGRNEILVAQQEYDNINPTGYATASFTTFSNFSADQTFTITGITFTAKASPVGATQFLIGADIEESMANLLAKIVVQLAVLNQVSAALDPNNPERIVFTAIEPGEIGNHYTLSTTCSLGTIVGFSGGFNYEGKEFPLPQRAMGRKLRQAVFFTPGSVVGYINIPQIAFENVPEPMNGFLQARYTYTPYPQGYYFKGDKIIFWPQQLGNRGQNLRIYYYKRPSELVLKADGRTISNYFNISNGFQQLLINSAIPSSWGIAGSTIKVDIMENVSPFRVLAEGVTCVVASTTTLNVDPNTDLSAIYNGCYINLTGKTSYPQIPQELFEVAAQFASVRLLEIMGDNTRYPFALATLEKMKKELATYIAPRDDSGSMKVISKNALRSLM</sequence>
<dbReference type="RefSeq" id="WP_108930288.1">
    <property type="nucleotide sequence ID" value="NZ_BFAY01000013.1"/>
</dbReference>
<evidence type="ECO:0000313" key="1">
    <source>
        <dbReference type="EMBL" id="GBF40690.1"/>
    </source>
</evidence>
<dbReference type="Proteomes" id="UP000245076">
    <property type="component" value="Unassembled WGS sequence"/>
</dbReference>
<name>A0A2P2D7U1_9LEPT</name>
<keyword evidence="2" id="KW-1185">Reference proteome</keyword>
<dbReference type="EMBL" id="BFAY01000013">
    <property type="protein sequence ID" value="GBF40690.1"/>
    <property type="molecule type" value="Genomic_DNA"/>
</dbReference>
<dbReference type="AlphaFoldDB" id="A0A2P2D7U1"/>